<keyword evidence="5 8" id="KW-0157">Chromophore</keyword>
<dbReference type="GO" id="GO:0003904">
    <property type="term" value="F:deoxyribodipyrimidine photo-lyase activity"/>
    <property type="evidence" value="ECO:0007669"/>
    <property type="project" value="TreeGrafter"/>
</dbReference>
<dbReference type="InterPro" id="IPR014729">
    <property type="entry name" value="Rossmann-like_a/b/a_fold"/>
</dbReference>
<sequence length="484" mass="55492">MPIIYWFRNDLRLHDNEGFAQAVAQGDSVLPVFIIDPRSFAEDPELGFRKAGVFRVRFLFEALADLRRRLQERGGDLLIRVGNVAEVLADLAREYGASAVYAGKEITQDDVAMEAEVNRQLAALNVPVQYFWMLSLYHPDDLPFVADAIPDSYRDFRRGCERESSVRPEVAEPRYVGLPTGVDPGLLPTLAQFGYEDVVQDPRAAIHHVGGETAALDRLAAYFWERDGLKSYKFTRNNLLGEDYSSKFSAWLAYGCLSPRRVYWQVKQYEKERVKNVSTYWLVFELIWRDYFRFITAKYGSRIFFPSGPRRVKTAHWQRDKALFWQWANGQTGVPFIDANMRELNLTGYQSNRGRQNVASHLLNDLGVLWTWGAAYLESLLIDYDPCSNWGNWNLVAKVSADPRMDRYFNVYTQARKYDPKGEYVSRWLPELANVPPGHLHLISLTDPATLAEAGVTLGETYPLALFDVSKWTRRKAKSVGQRA</sequence>
<dbReference type="Pfam" id="PF03441">
    <property type="entry name" value="FAD_binding_7"/>
    <property type="match status" value="1"/>
</dbReference>
<dbReference type="Gene3D" id="1.25.40.80">
    <property type="match status" value="1"/>
</dbReference>
<evidence type="ECO:0000256" key="7">
    <source>
        <dbReference type="PIRSR" id="PIRSR602081-2"/>
    </source>
</evidence>
<dbReference type="Gene3D" id="3.40.50.620">
    <property type="entry name" value="HUPs"/>
    <property type="match status" value="1"/>
</dbReference>
<evidence type="ECO:0000256" key="4">
    <source>
        <dbReference type="ARBA" id="ARBA00022827"/>
    </source>
</evidence>
<dbReference type="InterPro" id="IPR036134">
    <property type="entry name" value="Crypto/Photolyase_FAD-like_sf"/>
</dbReference>
<comment type="cofactor">
    <cofactor evidence="8">
        <name>(6R)-5,10-methylene-5,6,7,8-tetrahydrofolate</name>
        <dbReference type="ChEBI" id="CHEBI:15636"/>
    </cofactor>
    <text evidence="8">Binds 1 5,10-methenyltetrahydrofolate (MTHF) per subunit.</text>
</comment>
<feature type="site" description="Electron transfer via tryptophanyl radical" evidence="7">
    <location>
        <position position="370"/>
    </location>
</feature>
<comment type="caution">
    <text evidence="10">The sequence shown here is derived from an EMBL/GenBank/DDBJ whole genome shotgun (WGS) entry which is preliminary data.</text>
</comment>
<dbReference type="NCBIfam" id="TIGR02765">
    <property type="entry name" value="crypto_DASH"/>
    <property type="match status" value="1"/>
</dbReference>
<dbReference type="InterPro" id="IPR006050">
    <property type="entry name" value="DNA_photolyase_N"/>
</dbReference>
<feature type="site" description="Electron transfer via tryptophanyl radical" evidence="7">
    <location>
        <position position="317"/>
    </location>
</feature>
<evidence type="ECO:0000259" key="9">
    <source>
        <dbReference type="PROSITE" id="PS51645"/>
    </source>
</evidence>
<dbReference type="SUPFAM" id="SSF52425">
    <property type="entry name" value="Cryptochrome/photolyase, N-terminal domain"/>
    <property type="match status" value="1"/>
</dbReference>
<dbReference type="InterPro" id="IPR002081">
    <property type="entry name" value="Cryptochrome/DNA_photolyase_1"/>
</dbReference>
<evidence type="ECO:0000256" key="2">
    <source>
        <dbReference type="ARBA" id="ARBA00017881"/>
    </source>
</evidence>
<dbReference type="SUPFAM" id="SSF48173">
    <property type="entry name" value="Cryptochrome/photolyase FAD-binding domain"/>
    <property type="match status" value="1"/>
</dbReference>
<comment type="similarity">
    <text evidence="1 8">Belongs to the DNA photolyase class-1 family.</text>
</comment>
<feature type="binding site" evidence="6">
    <location>
        <begin position="245"/>
        <end position="249"/>
    </location>
    <ligand>
        <name>FAD</name>
        <dbReference type="ChEBI" id="CHEBI:57692"/>
    </ligand>
</feature>
<dbReference type="Gene3D" id="1.10.579.10">
    <property type="entry name" value="DNA Cyclobutane Dipyrimidine Photolyase, subunit A, domain 3"/>
    <property type="match status" value="1"/>
</dbReference>
<dbReference type="GO" id="GO:0003677">
    <property type="term" value="F:DNA binding"/>
    <property type="evidence" value="ECO:0007669"/>
    <property type="project" value="TreeGrafter"/>
</dbReference>
<dbReference type="PANTHER" id="PTHR11455">
    <property type="entry name" value="CRYPTOCHROME"/>
    <property type="match status" value="1"/>
</dbReference>
<gene>
    <name evidence="10" type="ORF">J2I48_08505</name>
</gene>
<dbReference type="GO" id="GO:0071949">
    <property type="term" value="F:FAD binding"/>
    <property type="evidence" value="ECO:0007669"/>
    <property type="project" value="TreeGrafter"/>
</dbReference>
<feature type="domain" description="Photolyase/cryptochrome alpha/beta" evidence="9">
    <location>
        <begin position="1"/>
        <end position="136"/>
    </location>
</feature>
<dbReference type="InterPro" id="IPR005101">
    <property type="entry name" value="Cryptochr/Photolyase_FAD-bd"/>
</dbReference>
<feature type="site" description="Electron transfer via tryptophanyl radical" evidence="7">
    <location>
        <position position="393"/>
    </location>
</feature>
<evidence type="ECO:0000256" key="6">
    <source>
        <dbReference type="PIRSR" id="PIRSR602081-1"/>
    </source>
</evidence>
<dbReference type="PROSITE" id="PS51645">
    <property type="entry name" value="PHR_CRY_ALPHA_BETA"/>
    <property type="match status" value="1"/>
</dbReference>
<keyword evidence="4 6" id="KW-0274">FAD</keyword>
<dbReference type="RefSeq" id="WP_207334993.1">
    <property type="nucleotide sequence ID" value="NZ_JAFMYU010000005.1"/>
</dbReference>
<dbReference type="InterPro" id="IPR036155">
    <property type="entry name" value="Crypto/Photolyase_N_sf"/>
</dbReference>
<feature type="binding site" evidence="6">
    <location>
        <position position="232"/>
    </location>
    <ligand>
        <name>FAD</name>
        <dbReference type="ChEBI" id="CHEBI:57692"/>
    </ligand>
</feature>
<comment type="cofactor">
    <cofactor evidence="6 8">
        <name>FAD</name>
        <dbReference type="ChEBI" id="CHEBI:57692"/>
    </cofactor>
    <text evidence="6 8">Binds 1 FAD per subunit.</text>
</comment>
<keyword evidence="3 6" id="KW-0285">Flavoprotein</keyword>
<dbReference type="EMBL" id="JAFMYU010000005">
    <property type="protein sequence ID" value="MBO0931030.1"/>
    <property type="molecule type" value="Genomic_DNA"/>
</dbReference>
<dbReference type="Proteomes" id="UP000664795">
    <property type="component" value="Unassembled WGS sequence"/>
</dbReference>
<accession>A0A939K0A4</accession>
<dbReference type="InterPro" id="IPR014133">
    <property type="entry name" value="Cry_DASH"/>
</dbReference>
<organism evidence="10 11">
    <name type="scientific">Fibrella aquatilis</name>
    <dbReference type="NCBI Taxonomy" id="2817059"/>
    <lineage>
        <taxon>Bacteria</taxon>
        <taxon>Pseudomonadati</taxon>
        <taxon>Bacteroidota</taxon>
        <taxon>Cytophagia</taxon>
        <taxon>Cytophagales</taxon>
        <taxon>Spirosomataceae</taxon>
        <taxon>Fibrella</taxon>
    </lineage>
</organism>
<dbReference type="PANTHER" id="PTHR11455:SF22">
    <property type="entry name" value="CRYPTOCHROME DASH"/>
    <property type="match status" value="1"/>
</dbReference>
<comment type="function">
    <text evidence="8">May have a photoreceptor function.</text>
</comment>
<evidence type="ECO:0000313" key="10">
    <source>
        <dbReference type="EMBL" id="MBO0931030.1"/>
    </source>
</evidence>
<dbReference type="Pfam" id="PF00875">
    <property type="entry name" value="DNA_photolyase"/>
    <property type="match status" value="1"/>
</dbReference>
<dbReference type="PRINTS" id="PR00147">
    <property type="entry name" value="DNAPHOTLYASE"/>
</dbReference>
<keyword evidence="11" id="KW-1185">Reference proteome</keyword>
<reference evidence="10 11" key="1">
    <citation type="submission" date="2021-03" db="EMBL/GenBank/DDBJ databases">
        <title>Fibrella sp. HMF5036 genome sequencing and assembly.</title>
        <authorList>
            <person name="Kang H."/>
            <person name="Kim H."/>
            <person name="Bae S."/>
            <person name="Joh K."/>
        </authorList>
    </citation>
    <scope>NUCLEOTIDE SEQUENCE [LARGE SCALE GENOMIC DNA]</scope>
    <source>
        <strain evidence="10 11">HMF5036</strain>
    </source>
</reference>
<evidence type="ECO:0000256" key="3">
    <source>
        <dbReference type="ARBA" id="ARBA00022630"/>
    </source>
</evidence>
<proteinExistence type="inferred from homology"/>
<feature type="binding site" evidence="6">
    <location>
        <begin position="383"/>
        <end position="385"/>
    </location>
    <ligand>
        <name>FAD</name>
        <dbReference type="ChEBI" id="CHEBI:57692"/>
    </ligand>
</feature>
<evidence type="ECO:0000313" key="11">
    <source>
        <dbReference type="Proteomes" id="UP000664795"/>
    </source>
</evidence>
<dbReference type="GO" id="GO:0000719">
    <property type="term" value="P:photoreactive repair"/>
    <property type="evidence" value="ECO:0007669"/>
    <property type="project" value="TreeGrafter"/>
</dbReference>
<evidence type="ECO:0000256" key="8">
    <source>
        <dbReference type="RuleBase" id="RU367151"/>
    </source>
</evidence>
<protein>
    <recommendedName>
        <fullName evidence="2 8">Cryptochrome DASH</fullName>
    </recommendedName>
</protein>
<evidence type="ECO:0000256" key="5">
    <source>
        <dbReference type="ARBA" id="ARBA00022991"/>
    </source>
</evidence>
<feature type="binding site" evidence="6">
    <location>
        <begin position="285"/>
        <end position="292"/>
    </location>
    <ligand>
        <name>FAD</name>
        <dbReference type="ChEBI" id="CHEBI:57692"/>
    </ligand>
</feature>
<evidence type="ECO:0000256" key="1">
    <source>
        <dbReference type="ARBA" id="ARBA00005862"/>
    </source>
</evidence>
<dbReference type="AlphaFoldDB" id="A0A939K0A4"/>
<name>A0A939K0A4_9BACT</name>